<dbReference type="EMBL" id="JACHMV010000001">
    <property type="protein sequence ID" value="MBB4778860.1"/>
    <property type="molecule type" value="Genomic_DNA"/>
</dbReference>
<name>A0A7W7IKZ1_9ACTN</name>
<protein>
    <submittedName>
        <fullName evidence="1">Uncharacterized protein</fullName>
    </submittedName>
</protein>
<dbReference type="Proteomes" id="UP000549343">
    <property type="component" value="Unassembled WGS sequence"/>
</dbReference>
<comment type="caution">
    <text evidence="1">The sequence shown here is derived from an EMBL/GenBank/DDBJ whole genome shotgun (WGS) entry which is preliminary data.</text>
</comment>
<gene>
    <name evidence="1" type="ORF">F4557_007278</name>
</gene>
<sequence>MLGVICVQVRYCVSGEVGQGRAAIANGSSISFWQDTITFAGYSISPHDLRLPMGLDRRVEIRAHWTPRRFLPDPVAAAGSRARAPGLAVYRRARP</sequence>
<evidence type="ECO:0000313" key="2">
    <source>
        <dbReference type="Proteomes" id="UP000549343"/>
    </source>
</evidence>
<proteinExistence type="predicted"/>
<evidence type="ECO:0000313" key="1">
    <source>
        <dbReference type="EMBL" id="MBB4778860.1"/>
    </source>
</evidence>
<organism evidence="1 2">
    <name type="scientific">Actinomadura livida</name>
    <dbReference type="NCBI Taxonomy" id="79909"/>
    <lineage>
        <taxon>Bacteria</taxon>
        <taxon>Bacillati</taxon>
        <taxon>Actinomycetota</taxon>
        <taxon>Actinomycetes</taxon>
        <taxon>Streptosporangiales</taxon>
        <taxon>Thermomonosporaceae</taxon>
        <taxon>Actinomadura</taxon>
    </lineage>
</organism>
<dbReference type="RefSeq" id="WP_184890086.1">
    <property type="nucleotide sequence ID" value="NZ_BAAAHD010000012.1"/>
</dbReference>
<dbReference type="AlphaFoldDB" id="A0A7W7IKZ1"/>
<accession>A0A7W7IKZ1</accession>
<reference evidence="1 2" key="1">
    <citation type="submission" date="2020-08" db="EMBL/GenBank/DDBJ databases">
        <title>Sequencing the genomes of 1000 actinobacteria strains.</title>
        <authorList>
            <person name="Klenk H.-P."/>
        </authorList>
    </citation>
    <scope>NUCLEOTIDE SEQUENCE [LARGE SCALE GENOMIC DNA]</scope>
    <source>
        <strain evidence="1 2">DSM 44772</strain>
    </source>
</reference>